<sequence length="323" mass="35707">MPTLKDVARKANVSVSTVSYSVNDNPLIPEETRNRVKMIANDMGYRPNGNAKNLKKQKTNIIGLFLSGFSGPFFTDMMEGIHDVVLEKGFELVVSSSVEQHRLLVERYVDGAIILNYHMENELLTKVANEKFPLVVMDRMIEHPNITPVLLPNEEGALLGTKHLLEKGASSLAFIAGSKDSFDGERRLQGFKQGLSAYNLSFCEKEQLIRADFTEESGYIAMTEYLSQSSEVPEGFVAANDEMAIGTIRALSEAGIKVPDDAAVVGFDDIQLAKYIQPALTTVHVPRKEWGVQAARKLFGMLENQGEEVSHVINLKLVSRDSG</sequence>
<keyword evidence="6" id="KW-1185">Reference proteome</keyword>
<comment type="caution">
    <text evidence="5">The sequence shown here is derived from an EMBL/GenBank/DDBJ whole genome shotgun (WGS) entry which is preliminary data.</text>
</comment>
<evidence type="ECO:0000313" key="5">
    <source>
        <dbReference type="EMBL" id="KIL52909.1"/>
    </source>
</evidence>
<gene>
    <name evidence="5" type="ORF">KR50_02380</name>
</gene>
<keyword evidence="3" id="KW-0804">Transcription</keyword>
<organism evidence="5 6">
    <name type="scientific">Jeotgalibacillus campisalis</name>
    <dbReference type="NCBI Taxonomy" id="220754"/>
    <lineage>
        <taxon>Bacteria</taxon>
        <taxon>Bacillati</taxon>
        <taxon>Bacillota</taxon>
        <taxon>Bacilli</taxon>
        <taxon>Bacillales</taxon>
        <taxon>Caryophanaceae</taxon>
        <taxon>Jeotgalibacillus</taxon>
    </lineage>
</organism>
<dbReference type="SMART" id="SM00354">
    <property type="entry name" value="HTH_LACI"/>
    <property type="match status" value="1"/>
</dbReference>
<evidence type="ECO:0000256" key="3">
    <source>
        <dbReference type="ARBA" id="ARBA00023163"/>
    </source>
</evidence>
<dbReference type="Proteomes" id="UP000031972">
    <property type="component" value="Unassembled WGS sequence"/>
</dbReference>
<dbReference type="Gene3D" id="1.10.260.40">
    <property type="entry name" value="lambda repressor-like DNA-binding domains"/>
    <property type="match status" value="1"/>
</dbReference>
<dbReference type="PANTHER" id="PTHR30146">
    <property type="entry name" value="LACI-RELATED TRANSCRIPTIONAL REPRESSOR"/>
    <property type="match status" value="1"/>
</dbReference>
<dbReference type="SUPFAM" id="SSF53822">
    <property type="entry name" value="Periplasmic binding protein-like I"/>
    <property type="match status" value="1"/>
</dbReference>
<dbReference type="CDD" id="cd01392">
    <property type="entry name" value="HTH_LacI"/>
    <property type="match status" value="1"/>
</dbReference>
<dbReference type="GO" id="GO:0003700">
    <property type="term" value="F:DNA-binding transcription factor activity"/>
    <property type="evidence" value="ECO:0007669"/>
    <property type="project" value="TreeGrafter"/>
</dbReference>
<dbReference type="SUPFAM" id="SSF47413">
    <property type="entry name" value="lambda repressor-like DNA-binding domains"/>
    <property type="match status" value="1"/>
</dbReference>
<keyword evidence="1" id="KW-0805">Transcription regulation</keyword>
<dbReference type="OrthoDB" id="9775106at2"/>
<dbReference type="GO" id="GO:0000976">
    <property type="term" value="F:transcription cis-regulatory region binding"/>
    <property type="evidence" value="ECO:0007669"/>
    <property type="project" value="TreeGrafter"/>
</dbReference>
<feature type="domain" description="HTH lacI-type" evidence="4">
    <location>
        <begin position="2"/>
        <end position="56"/>
    </location>
</feature>
<proteinExistence type="predicted"/>
<protein>
    <recommendedName>
        <fullName evidence="4">HTH lacI-type domain-containing protein</fullName>
    </recommendedName>
</protein>
<dbReference type="PROSITE" id="PS50932">
    <property type="entry name" value="HTH_LACI_2"/>
    <property type="match status" value="1"/>
</dbReference>
<accession>A0A0C2SG44</accession>
<reference evidence="5 6" key="1">
    <citation type="submission" date="2015-01" db="EMBL/GenBank/DDBJ databases">
        <title>Jeotgalibacillus campisalis genome sequencing.</title>
        <authorList>
            <person name="Goh K.M."/>
            <person name="Chan K.-G."/>
            <person name="Yaakop A.S."/>
            <person name="Ee R."/>
            <person name="Gan H.M."/>
            <person name="Chan C.S."/>
        </authorList>
    </citation>
    <scope>NUCLEOTIDE SEQUENCE [LARGE SCALE GENOMIC DNA]</scope>
    <source>
        <strain evidence="5 6">SF-57</strain>
    </source>
</reference>
<dbReference type="AlphaFoldDB" id="A0A0C2SG44"/>
<evidence type="ECO:0000256" key="2">
    <source>
        <dbReference type="ARBA" id="ARBA00023125"/>
    </source>
</evidence>
<dbReference type="Pfam" id="PF13377">
    <property type="entry name" value="Peripla_BP_3"/>
    <property type="match status" value="1"/>
</dbReference>
<dbReference type="InterPro" id="IPR028082">
    <property type="entry name" value="Peripla_BP_I"/>
</dbReference>
<dbReference type="RefSeq" id="WP_041053762.1">
    <property type="nucleotide sequence ID" value="NZ_JXRR01000001.1"/>
</dbReference>
<dbReference type="PANTHER" id="PTHR30146:SF109">
    <property type="entry name" value="HTH-TYPE TRANSCRIPTIONAL REGULATOR GALS"/>
    <property type="match status" value="1"/>
</dbReference>
<dbReference type="InterPro" id="IPR046335">
    <property type="entry name" value="LacI/GalR-like_sensor"/>
</dbReference>
<keyword evidence="2" id="KW-0238">DNA-binding</keyword>
<name>A0A0C2SG44_9BACL</name>
<dbReference type="CDD" id="cd06267">
    <property type="entry name" value="PBP1_LacI_sugar_binding-like"/>
    <property type="match status" value="1"/>
</dbReference>
<dbReference type="EMBL" id="JXRR01000001">
    <property type="protein sequence ID" value="KIL52909.1"/>
    <property type="molecule type" value="Genomic_DNA"/>
</dbReference>
<dbReference type="InterPro" id="IPR000843">
    <property type="entry name" value="HTH_LacI"/>
</dbReference>
<dbReference type="PATRIC" id="fig|220754.4.peg.241"/>
<dbReference type="InterPro" id="IPR010982">
    <property type="entry name" value="Lambda_DNA-bd_dom_sf"/>
</dbReference>
<dbReference type="Pfam" id="PF00356">
    <property type="entry name" value="LacI"/>
    <property type="match status" value="1"/>
</dbReference>
<evidence type="ECO:0000259" key="4">
    <source>
        <dbReference type="PROSITE" id="PS50932"/>
    </source>
</evidence>
<evidence type="ECO:0000256" key="1">
    <source>
        <dbReference type="ARBA" id="ARBA00023015"/>
    </source>
</evidence>
<dbReference type="Gene3D" id="3.40.50.2300">
    <property type="match status" value="2"/>
</dbReference>
<evidence type="ECO:0000313" key="6">
    <source>
        <dbReference type="Proteomes" id="UP000031972"/>
    </source>
</evidence>